<sequence length="241" mass="27949">MRRADRLFQITQILRNKRLVTAKQLSERLEVSERTIYRDIQDLSLSGVPIESEAGVGYMLRHSLDIPPIMFDADELEAILLGVKMIKAWSGNELGQSAESALDKIEAVLPQELKTHLSSSKLFVPNFSIPNRHKNNFEALRQAINKKNIVKVDYQKLNGEFSTRDLCPLGMYYWGKIWTLVAWCQLRDSFRAFRVDRIMTINTTGEKFRDADGKSLDDYIEIQKALYKQQKEWDENQNYGQ</sequence>
<dbReference type="PROSITE" id="PS51000">
    <property type="entry name" value="HTH_DEOR_2"/>
    <property type="match status" value="1"/>
</dbReference>
<dbReference type="SMART" id="SM00420">
    <property type="entry name" value="HTH_DEOR"/>
    <property type="match status" value="1"/>
</dbReference>
<dbReference type="InterPro" id="IPR036388">
    <property type="entry name" value="WH-like_DNA-bd_sf"/>
</dbReference>
<comment type="caution">
    <text evidence="4">The sequence shown here is derived from an EMBL/GenBank/DDBJ whole genome shotgun (WGS) entry which is preliminary data.</text>
</comment>
<dbReference type="Pfam" id="PF13280">
    <property type="entry name" value="WYL"/>
    <property type="match status" value="1"/>
</dbReference>
<dbReference type="Gene3D" id="1.10.10.10">
    <property type="entry name" value="Winged helix-like DNA-binding domain superfamily/Winged helix DNA-binding domain"/>
    <property type="match status" value="1"/>
</dbReference>
<dbReference type="InterPro" id="IPR001034">
    <property type="entry name" value="DeoR_HTH"/>
</dbReference>
<keyword evidence="5" id="KW-1185">Reference proteome</keyword>
<dbReference type="PANTHER" id="PTHR34580">
    <property type="match status" value="1"/>
</dbReference>
<dbReference type="OrthoDB" id="9807255at2"/>
<evidence type="ECO:0000256" key="2">
    <source>
        <dbReference type="ARBA" id="ARBA00023163"/>
    </source>
</evidence>
<gene>
    <name evidence="4" type="ORF">FLL46_06175</name>
</gene>
<dbReference type="EMBL" id="VIKS01000004">
    <property type="protein sequence ID" value="TQV88111.1"/>
    <property type="molecule type" value="Genomic_DNA"/>
</dbReference>
<dbReference type="InterPro" id="IPR013196">
    <property type="entry name" value="HTH_11"/>
</dbReference>
<dbReference type="PROSITE" id="PS52050">
    <property type="entry name" value="WYL"/>
    <property type="match status" value="1"/>
</dbReference>
<dbReference type="PANTHER" id="PTHR34580:SF3">
    <property type="entry name" value="PROTEIN PAFB"/>
    <property type="match status" value="1"/>
</dbReference>
<keyword evidence="1" id="KW-0805">Transcription regulation</keyword>
<feature type="domain" description="HTH deoR-type" evidence="3">
    <location>
        <begin position="3"/>
        <end position="58"/>
    </location>
</feature>
<dbReference type="GO" id="GO:0003700">
    <property type="term" value="F:DNA-binding transcription factor activity"/>
    <property type="evidence" value="ECO:0007669"/>
    <property type="project" value="InterPro"/>
</dbReference>
<keyword evidence="2" id="KW-0804">Transcription</keyword>
<dbReference type="AlphaFoldDB" id="A0A545UF56"/>
<dbReference type="Pfam" id="PF08279">
    <property type="entry name" value="HTH_11"/>
    <property type="match status" value="1"/>
</dbReference>
<dbReference type="InterPro" id="IPR026881">
    <property type="entry name" value="WYL_dom"/>
</dbReference>
<evidence type="ECO:0000313" key="4">
    <source>
        <dbReference type="EMBL" id="TQV88111.1"/>
    </source>
</evidence>
<dbReference type="InterPro" id="IPR051534">
    <property type="entry name" value="CBASS_pafABC_assoc_protein"/>
</dbReference>
<evidence type="ECO:0000313" key="5">
    <source>
        <dbReference type="Proteomes" id="UP000315439"/>
    </source>
</evidence>
<evidence type="ECO:0000256" key="1">
    <source>
        <dbReference type="ARBA" id="ARBA00023015"/>
    </source>
</evidence>
<dbReference type="InterPro" id="IPR036390">
    <property type="entry name" value="WH_DNA-bd_sf"/>
</dbReference>
<proteinExistence type="predicted"/>
<protein>
    <submittedName>
        <fullName evidence="4">YafY family transcriptional regulator</fullName>
    </submittedName>
</protein>
<accession>A0A545UF56</accession>
<dbReference type="RefSeq" id="WP_142892620.1">
    <property type="nucleotide sequence ID" value="NZ_ML660162.1"/>
</dbReference>
<reference evidence="4 5" key="1">
    <citation type="submission" date="2019-07" db="EMBL/GenBank/DDBJ databases">
        <title>Draft genome for Aliikangiella sp. M105.</title>
        <authorList>
            <person name="Wang G."/>
        </authorList>
    </citation>
    <scope>NUCLEOTIDE SEQUENCE [LARGE SCALE GENOMIC DNA]</scope>
    <source>
        <strain evidence="4 5">M105</strain>
    </source>
</reference>
<name>A0A545UF56_9GAMM</name>
<evidence type="ECO:0000259" key="3">
    <source>
        <dbReference type="PROSITE" id="PS51000"/>
    </source>
</evidence>
<dbReference type="Proteomes" id="UP000315439">
    <property type="component" value="Unassembled WGS sequence"/>
</dbReference>
<organism evidence="4 5">
    <name type="scientific">Aliikangiella coralliicola</name>
    <dbReference type="NCBI Taxonomy" id="2592383"/>
    <lineage>
        <taxon>Bacteria</taxon>
        <taxon>Pseudomonadati</taxon>
        <taxon>Pseudomonadota</taxon>
        <taxon>Gammaproteobacteria</taxon>
        <taxon>Oceanospirillales</taxon>
        <taxon>Pleioneaceae</taxon>
        <taxon>Aliikangiella</taxon>
    </lineage>
</organism>
<dbReference type="SUPFAM" id="SSF46785">
    <property type="entry name" value="Winged helix' DNA-binding domain"/>
    <property type="match status" value="1"/>
</dbReference>